<dbReference type="CDD" id="cd06260">
    <property type="entry name" value="DUF820-like"/>
    <property type="match status" value="1"/>
</dbReference>
<name>A0A927WPG2_SELRU</name>
<keyword evidence="2" id="KW-0540">Nuclease</keyword>
<dbReference type="AlphaFoldDB" id="A0A927WPG2"/>
<evidence type="ECO:0000313" key="2">
    <source>
        <dbReference type="EMBL" id="MBE6092788.1"/>
    </source>
</evidence>
<dbReference type="EMBL" id="SVBY01000037">
    <property type="protein sequence ID" value="MBE6092788.1"/>
    <property type="molecule type" value="Genomic_DNA"/>
</dbReference>
<keyword evidence="2" id="KW-0378">Hydrolase</keyword>
<reference evidence="2" key="1">
    <citation type="submission" date="2019-04" db="EMBL/GenBank/DDBJ databases">
        <title>Evolution of Biomass-Degrading Anaerobic Consortia Revealed by Metagenomics.</title>
        <authorList>
            <person name="Peng X."/>
        </authorList>
    </citation>
    <scope>NUCLEOTIDE SEQUENCE</scope>
    <source>
        <strain evidence="2">SIG240</strain>
    </source>
</reference>
<dbReference type="Gene3D" id="3.90.1570.10">
    <property type="entry name" value="tt1808, chain A"/>
    <property type="match status" value="1"/>
</dbReference>
<dbReference type="SUPFAM" id="SSF52980">
    <property type="entry name" value="Restriction endonuclease-like"/>
    <property type="match status" value="1"/>
</dbReference>
<keyword evidence="2" id="KW-0255">Endonuclease</keyword>
<dbReference type="PANTHER" id="PTHR36558:SF1">
    <property type="entry name" value="RESTRICTION ENDONUCLEASE DOMAIN-CONTAINING PROTEIN-RELATED"/>
    <property type="match status" value="1"/>
</dbReference>
<dbReference type="GO" id="GO:0004519">
    <property type="term" value="F:endonuclease activity"/>
    <property type="evidence" value="ECO:0007669"/>
    <property type="project" value="UniProtKB-KW"/>
</dbReference>
<dbReference type="InterPro" id="IPR008538">
    <property type="entry name" value="Uma2"/>
</dbReference>
<comment type="caution">
    <text evidence="2">The sequence shown here is derived from an EMBL/GenBank/DDBJ whole genome shotgun (WGS) entry which is preliminary data.</text>
</comment>
<accession>A0A927WPG2</accession>
<evidence type="ECO:0000313" key="3">
    <source>
        <dbReference type="Proteomes" id="UP000761380"/>
    </source>
</evidence>
<protein>
    <submittedName>
        <fullName evidence="2">Uma2 family endonuclease</fullName>
    </submittedName>
</protein>
<evidence type="ECO:0000259" key="1">
    <source>
        <dbReference type="Pfam" id="PF05685"/>
    </source>
</evidence>
<dbReference type="Proteomes" id="UP000761380">
    <property type="component" value="Unassembled WGS sequence"/>
</dbReference>
<dbReference type="InterPro" id="IPR012296">
    <property type="entry name" value="Nuclease_put_TT1808"/>
</dbReference>
<dbReference type="PANTHER" id="PTHR36558">
    <property type="entry name" value="GLR1098 PROTEIN"/>
    <property type="match status" value="1"/>
</dbReference>
<organism evidence="2 3">
    <name type="scientific">Selenomonas ruminantium</name>
    <dbReference type="NCBI Taxonomy" id="971"/>
    <lineage>
        <taxon>Bacteria</taxon>
        <taxon>Bacillati</taxon>
        <taxon>Bacillota</taxon>
        <taxon>Negativicutes</taxon>
        <taxon>Selenomonadales</taxon>
        <taxon>Selenomonadaceae</taxon>
        <taxon>Selenomonas</taxon>
    </lineage>
</organism>
<feature type="domain" description="Putative restriction endonuclease" evidence="1">
    <location>
        <begin position="8"/>
        <end position="142"/>
    </location>
</feature>
<dbReference type="InterPro" id="IPR011335">
    <property type="entry name" value="Restrct_endonuc-II-like"/>
</dbReference>
<sequence>MEALKDYRKSELLNGVVYNMSPANIRHIRIQGHLHRIIGNFLQGKKCMVFSEAEVVFSEQNHLIPDINITCERSKVKDTYIDGAPDFVAEILSPSTRKRDMTVKKDIYEKFGVKEYWIISPKDEAIEVYRLNEHGVYYLDNIYTNFSENEWARLTAEERAEQKLSLKVSLYDDLEIQLKDIFAD</sequence>
<dbReference type="Pfam" id="PF05685">
    <property type="entry name" value="Uma2"/>
    <property type="match status" value="1"/>
</dbReference>
<gene>
    <name evidence="2" type="ORF">E7201_06430</name>
</gene>
<proteinExistence type="predicted"/>